<dbReference type="AlphaFoldDB" id="A0AAV2HKK9"/>
<dbReference type="EMBL" id="CAXITT010000158">
    <property type="protein sequence ID" value="CAL1533995.1"/>
    <property type="molecule type" value="Genomic_DNA"/>
</dbReference>
<accession>A0AAV2HKK9</accession>
<dbReference type="Proteomes" id="UP001497497">
    <property type="component" value="Unassembled WGS sequence"/>
</dbReference>
<keyword evidence="3" id="KW-1185">Reference proteome</keyword>
<evidence type="ECO:0000313" key="3">
    <source>
        <dbReference type="Proteomes" id="UP001497497"/>
    </source>
</evidence>
<feature type="region of interest" description="Disordered" evidence="1">
    <location>
        <begin position="39"/>
        <end position="67"/>
    </location>
</feature>
<reference evidence="2 3" key="1">
    <citation type="submission" date="2024-04" db="EMBL/GenBank/DDBJ databases">
        <authorList>
            <consortium name="Genoscope - CEA"/>
            <person name="William W."/>
        </authorList>
    </citation>
    <scope>NUCLEOTIDE SEQUENCE [LARGE SCALE GENOMIC DNA]</scope>
</reference>
<comment type="caution">
    <text evidence="2">The sequence shown here is derived from an EMBL/GenBank/DDBJ whole genome shotgun (WGS) entry which is preliminary data.</text>
</comment>
<protein>
    <submittedName>
        <fullName evidence="2">Uncharacterized protein</fullName>
    </submittedName>
</protein>
<organism evidence="2 3">
    <name type="scientific">Lymnaea stagnalis</name>
    <name type="common">Great pond snail</name>
    <name type="synonym">Helix stagnalis</name>
    <dbReference type="NCBI Taxonomy" id="6523"/>
    <lineage>
        <taxon>Eukaryota</taxon>
        <taxon>Metazoa</taxon>
        <taxon>Spiralia</taxon>
        <taxon>Lophotrochozoa</taxon>
        <taxon>Mollusca</taxon>
        <taxon>Gastropoda</taxon>
        <taxon>Heterobranchia</taxon>
        <taxon>Euthyneura</taxon>
        <taxon>Panpulmonata</taxon>
        <taxon>Hygrophila</taxon>
        <taxon>Lymnaeoidea</taxon>
        <taxon>Lymnaeidae</taxon>
        <taxon>Lymnaea</taxon>
    </lineage>
</organism>
<gene>
    <name evidence="2" type="ORF">GSLYS_00007955001</name>
</gene>
<proteinExistence type="predicted"/>
<feature type="non-terminal residue" evidence="2">
    <location>
        <position position="113"/>
    </location>
</feature>
<feature type="non-terminal residue" evidence="2">
    <location>
        <position position="1"/>
    </location>
</feature>
<evidence type="ECO:0000256" key="1">
    <source>
        <dbReference type="SAM" id="MobiDB-lite"/>
    </source>
</evidence>
<name>A0AAV2HKK9_LYMST</name>
<feature type="compositionally biased region" description="Basic and acidic residues" evidence="1">
    <location>
        <begin position="39"/>
        <end position="52"/>
    </location>
</feature>
<sequence>KQPSPRECLHLGIPHDVLVVCLELLLDLKCGRQAPQLDTEHLESPHTPDKRHVLSPPMGSTRLGQYEMPEAEKARLNERMCLRAKKGSEEKLCLIRSKLALTLLTRLVRHGSN</sequence>
<evidence type="ECO:0000313" key="2">
    <source>
        <dbReference type="EMBL" id="CAL1533995.1"/>
    </source>
</evidence>